<evidence type="ECO:0000313" key="3">
    <source>
        <dbReference type="Proteomes" id="UP000462055"/>
    </source>
</evidence>
<dbReference type="PANTHER" id="PTHR37017:SF11">
    <property type="entry name" value="ESTERASE_LIPASE_THIOESTERASE DOMAIN-CONTAINING PROTEIN"/>
    <property type="match status" value="1"/>
</dbReference>
<dbReference type="AlphaFoldDB" id="A0A6I4MHG3"/>
<gene>
    <name evidence="2" type="ORF">F8568_033685</name>
</gene>
<dbReference type="Proteomes" id="UP000462055">
    <property type="component" value="Unassembled WGS sequence"/>
</dbReference>
<dbReference type="Pfam" id="PF12697">
    <property type="entry name" value="Abhydrolase_6"/>
    <property type="match status" value="1"/>
</dbReference>
<keyword evidence="3" id="KW-1185">Reference proteome</keyword>
<dbReference type="InterPro" id="IPR000073">
    <property type="entry name" value="AB_hydrolase_1"/>
</dbReference>
<protein>
    <submittedName>
        <fullName evidence="2">Alpha/beta fold hydrolase</fullName>
    </submittedName>
</protein>
<dbReference type="InterPro" id="IPR029058">
    <property type="entry name" value="AB_hydrolase_fold"/>
</dbReference>
<dbReference type="InterPro" id="IPR052897">
    <property type="entry name" value="Sec-Metab_Biosynth_Hydrolase"/>
</dbReference>
<reference evidence="2" key="1">
    <citation type="submission" date="2019-12" db="EMBL/GenBank/DDBJ databases">
        <title>Actinomadura physcomitrii sp. nov., a novel actinomycete isolated from moss [Physcomitrium sphaericum (Ludw) Fuernr].</title>
        <authorList>
            <person name="Zhuang X."/>
        </authorList>
    </citation>
    <scope>NUCLEOTIDE SEQUENCE [LARGE SCALE GENOMIC DNA]</scope>
    <source>
        <strain evidence="2">LD22</strain>
    </source>
</reference>
<evidence type="ECO:0000313" key="2">
    <source>
        <dbReference type="EMBL" id="MWA05232.1"/>
    </source>
</evidence>
<accession>A0A6I4MHG3</accession>
<evidence type="ECO:0000259" key="1">
    <source>
        <dbReference type="Pfam" id="PF12697"/>
    </source>
</evidence>
<dbReference type="SUPFAM" id="SSF53474">
    <property type="entry name" value="alpha/beta-Hydrolases"/>
    <property type="match status" value="1"/>
</dbReference>
<keyword evidence="2" id="KW-0378">Hydrolase</keyword>
<organism evidence="2 3">
    <name type="scientific">Actinomadura physcomitrii</name>
    <dbReference type="NCBI Taxonomy" id="2650748"/>
    <lineage>
        <taxon>Bacteria</taxon>
        <taxon>Bacillati</taxon>
        <taxon>Actinomycetota</taxon>
        <taxon>Actinomycetes</taxon>
        <taxon>Streptosporangiales</taxon>
        <taxon>Thermomonosporaceae</taxon>
        <taxon>Actinomadura</taxon>
    </lineage>
</organism>
<proteinExistence type="predicted"/>
<dbReference type="RefSeq" id="WP_151597732.1">
    <property type="nucleotide sequence ID" value="NZ_WBMS02000035.1"/>
</dbReference>
<feature type="domain" description="AB hydrolase-1" evidence="1">
    <location>
        <begin position="4"/>
        <end position="68"/>
    </location>
</feature>
<dbReference type="EMBL" id="WBMS02000035">
    <property type="protein sequence ID" value="MWA05232.1"/>
    <property type="molecule type" value="Genomic_DNA"/>
</dbReference>
<dbReference type="Gene3D" id="3.40.50.1820">
    <property type="entry name" value="alpha/beta hydrolase"/>
    <property type="match status" value="1"/>
</dbReference>
<comment type="caution">
    <text evidence="2">The sequence shown here is derived from an EMBL/GenBank/DDBJ whole genome shotgun (WGS) entry which is preliminary data.</text>
</comment>
<dbReference type="PANTHER" id="PTHR37017">
    <property type="entry name" value="AB HYDROLASE-1 DOMAIN-CONTAINING PROTEIN-RELATED"/>
    <property type="match status" value="1"/>
</dbReference>
<sequence>MTYVLVHGAWHSPWYWRDVAPRLDGPAVTVDLPSCGPAHGDLHDDARAIRDVLDAHTGVTLVAHSYGGCGGGAPTPGGLGGVAPR</sequence>
<name>A0A6I4MHG3_9ACTN</name>
<dbReference type="GO" id="GO:0016787">
    <property type="term" value="F:hydrolase activity"/>
    <property type="evidence" value="ECO:0007669"/>
    <property type="project" value="UniProtKB-KW"/>
</dbReference>